<evidence type="ECO:0008006" key="7">
    <source>
        <dbReference type="Google" id="ProtNLM"/>
    </source>
</evidence>
<dbReference type="InterPro" id="IPR023271">
    <property type="entry name" value="Aquaporin-like"/>
</dbReference>
<keyword evidence="2 5" id="KW-0812">Transmembrane</keyword>
<comment type="subcellular location">
    <subcellularLocation>
        <location evidence="1">Membrane</location>
        <topology evidence="1">Multi-pass membrane protein</topology>
    </subcellularLocation>
</comment>
<dbReference type="Gene3D" id="1.20.1080.10">
    <property type="entry name" value="Glycerol uptake facilitator protein"/>
    <property type="match status" value="1"/>
</dbReference>
<dbReference type="EMBL" id="BARU01032398">
    <property type="protein sequence ID" value="GAH70610.1"/>
    <property type="molecule type" value="Genomic_DNA"/>
</dbReference>
<evidence type="ECO:0000256" key="4">
    <source>
        <dbReference type="ARBA" id="ARBA00023136"/>
    </source>
</evidence>
<reference evidence="6" key="1">
    <citation type="journal article" date="2014" name="Front. Microbiol.">
        <title>High frequency of phylogenetically diverse reductive dehalogenase-homologous genes in deep subseafloor sedimentary metagenomes.</title>
        <authorList>
            <person name="Kawai M."/>
            <person name="Futagami T."/>
            <person name="Toyoda A."/>
            <person name="Takaki Y."/>
            <person name="Nishi S."/>
            <person name="Hori S."/>
            <person name="Arai W."/>
            <person name="Tsubouchi T."/>
            <person name="Morono Y."/>
            <person name="Uchiyama I."/>
            <person name="Ito T."/>
            <person name="Fujiyama A."/>
            <person name="Inagaki F."/>
            <person name="Takami H."/>
        </authorList>
    </citation>
    <scope>NUCLEOTIDE SEQUENCE</scope>
    <source>
        <strain evidence="6">Expedition CK06-06</strain>
    </source>
</reference>
<feature type="transmembrane region" description="Helical" evidence="5">
    <location>
        <begin position="45"/>
        <end position="66"/>
    </location>
</feature>
<evidence type="ECO:0000256" key="2">
    <source>
        <dbReference type="ARBA" id="ARBA00022692"/>
    </source>
</evidence>
<gene>
    <name evidence="6" type="ORF">S03H2_51103</name>
</gene>
<protein>
    <recommendedName>
        <fullName evidence="7">Major intrinsic protein</fullName>
    </recommendedName>
</protein>
<sequence>MFGLEPVQFSQTARTGMGQWFGEFVATFGLIATILGCVRFNMAMIAPAVGLYIASAYWITSSTFFANPAVTIARAFSDTFTGIAPPSTCRPFYWRRCWARLRPQCC</sequence>
<proteinExistence type="predicted"/>
<dbReference type="GO" id="GO:0016020">
    <property type="term" value="C:membrane"/>
    <property type="evidence" value="ECO:0007669"/>
    <property type="project" value="UniProtKB-SubCell"/>
</dbReference>
<comment type="caution">
    <text evidence="6">The sequence shown here is derived from an EMBL/GenBank/DDBJ whole genome shotgun (WGS) entry which is preliminary data.</text>
</comment>
<organism evidence="6">
    <name type="scientific">marine sediment metagenome</name>
    <dbReference type="NCBI Taxonomy" id="412755"/>
    <lineage>
        <taxon>unclassified sequences</taxon>
        <taxon>metagenomes</taxon>
        <taxon>ecological metagenomes</taxon>
    </lineage>
</organism>
<keyword evidence="4 5" id="KW-0472">Membrane</keyword>
<name>X1IMY9_9ZZZZ</name>
<evidence type="ECO:0000313" key="6">
    <source>
        <dbReference type="EMBL" id="GAH70610.1"/>
    </source>
</evidence>
<dbReference type="AlphaFoldDB" id="X1IMY9"/>
<evidence type="ECO:0000256" key="5">
    <source>
        <dbReference type="SAM" id="Phobius"/>
    </source>
</evidence>
<keyword evidence="3 5" id="KW-1133">Transmembrane helix</keyword>
<evidence type="ECO:0000256" key="3">
    <source>
        <dbReference type="ARBA" id="ARBA00022989"/>
    </source>
</evidence>
<evidence type="ECO:0000256" key="1">
    <source>
        <dbReference type="ARBA" id="ARBA00004141"/>
    </source>
</evidence>
<dbReference type="SUPFAM" id="SSF81338">
    <property type="entry name" value="Aquaporin-like"/>
    <property type="match status" value="1"/>
</dbReference>
<accession>X1IMY9</accession>
<feature type="transmembrane region" description="Helical" evidence="5">
    <location>
        <begin position="20"/>
        <end position="38"/>
    </location>
</feature>